<reference evidence="2" key="1">
    <citation type="submission" date="2022-07" db="EMBL/GenBank/DDBJ databases">
        <title>Chromosome-level genome of Muraenolepis orangiensis.</title>
        <authorList>
            <person name="Kim J."/>
        </authorList>
    </citation>
    <scope>NUCLEOTIDE SEQUENCE</scope>
    <source>
        <strain evidence="2">KU_S4_2022</strain>
        <tissue evidence="2">Muscle</tissue>
    </source>
</reference>
<evidence type="ECO:0000313" key="2">
    <source>
        <dbReference type="EMBL" id="KAJ3606834.1"/>
    </source>
</evidence>
<comment type="caution">
    <text evidence="2">The sequence shown here is derived from an EMBL/GenBank/DDBJ whole genome shotgun (WGS) entry which is preliminary data.</text>
</comment>
<evidence type="ECO:0008006" key="4">
    <source>
        <dbReference type="Google" id="ProtNLM"/>
    </source>
</evidence>
<dbReference type="Proteomes" id="UP001148018">
    <property type="component" value="Unassembled WGS sequence"/>
</dbReference>
<gene>
    <name evidence="2" type="ORF">NHX12_026353</name>
</gene>
<feature type="chain" id="PRO_5040427591" description="Secreted protein" evidence="1">
    <location>
        <begin position="25"/>
        <end position="73"/>
    </location>
</feature>
<organism evidence="2 3">
    <name type="scientific">Muraenolepis orangiensis</name>
    <name type="common">Patagonian moray cod</name>
    <dbReference type="NCBI Taxonomy" id="630683"/>
    <lineage>
        <taxon>Eukaryota</taxon>
        <taxon>Metazoa</taxon>
        <taxon>Chordata</taxon>
        <taxon>Craniata</taxon>
        <taxon>Vertebrata</taxon>
        <taxon>Euteleostomi</taxon>
        <taxon>Actinopterygii</taxon>
        <taxon>Neopterygii</taxon>
        <taxon>Teleostei</taxon>
        <taxon>Neoteleostei</taxon>
        <taxon>Acanthomorphata</taxon>
        <taxon>Zeiogadaria</taxon>
        <taxon>Gadariae</taxon>
        <taxon>Gadiformes</taxon>
        <taxon>Muraenolepidoidei</taxon>
        <taxon>Muraenolepididae</taxon>
        <taxon>Muraenolepis</taxon>
    </lineage>
</organism>
<accession>A0A9Q0IQ66</accession>
<keyword evidence="1" id="KW-0732">Signal</keyword>
<name>A0A9Q0IQ66_9TELE</name>
<evidence type="ECO:0000313" key="3">
    <source>
        <dbReference type="Proteomes" id="UP001148018"/>
    </source>
</evidence>
<dbReference type="AlphaFoldDB" id="A0A9Q0IQ66"/>
<keyword evidence="3" id="KW-1185">Reference proteome</keyword>
<evidence type="ECO:0000256" key="1">
    <source>
        <dbReference type="SAM" id="SignalP"/>
    </source>
</evidence>
<feature type="signal peptide" evidence="1">
    <location>
        <begin position="1"/>
        <end position="24"/>
    </location>
</feature>
<sequence length="73" mass="7997">MMLWCGSRAVLLGFISMFLTGLSAQPVEPTMKPPDIQPAVRGIQTPHYACLVPPLFLVHGLNWTNRTSGSGMR</sequence>
<dbReference type="EMBL" id="JANIIK010000042">
    <property type="protein sequence ID" value="KAJ3606834.1"/>
    <property type="molecule type" value="Genomic_DNA"/>
</dbReference>
<protein>
    <recommendedName>
        <fullName evidence="4">Secreted protein</fullName>
    </recommendedName>
</protein>
<proteinExistence type="predicted"/>